<accession>A0A290GY17</accession>
<dbReference type="Proteomes" id="UP000541770">
    <property type="component" value="Unassembled WGS sequence"/>
</dbReference>
<gene>
    <name evidence="1" type="ORF">H4C75_12185</name>
</gene>
<organism evidence="1 2">
    <name type="scientific">Pseudomonas mosselii</name>
    <dbReference type="NCBI Taxonomy" id="78327"/>
    <lineage>
        <taxon>Bacteria</taxon>
        <taxon>Pseudomonadati</taxon>
        <taxon>Pseudomonadota</taxon>
        <taxon>Gammaproteobacteria</taxon>
        <taxon>Pseudomonadales</taxon>
        <taxon>Pseudomonadaceae</taxon>
        <taxon>Pseudomonas</taxon>
    </lineage>
</organism>
<name>A0A290GY17_9PSED</name>
<protein>
    <submittedName>
        <fullName evidence="1">Uncharacterized protein</fullName>
    </submittedName>
</protein>
<sequence>MTQRKPTRNEFEDLGERLVRFGKALKDSTTSVGRLNQLARECGITLRLRAVADTEGASNEHPR</sequence>
<dbReference type="AlphaFoldDB" id="A0A290GY17"/>
<proteinExistence type="predicted"/>
<reference evidence="1 2" key="1">
    <citation type="submission" date="2020-07" db="EMBL/GenBank/DDBJ databases">
        <title>Diversity of carbapenemase encoding genes among Pseudomonas putida group clinical isolates in a tertiary Brazilian hospital.</title>
        <authorList>
            <person name="Alberto-Lei F."/>
            <person name="Nodari C.S."/>
            <person name="Streling A.P."/>
            <person name="Paulino J.T."/>
            <person name="Bessa-Neto F.O."/>
            <person name="Cayo R."/>
            <person name="Gales A.C."/>
        </authorList>
    </citation>
    <scope>NUCLEOTIDE SEQUENCE [LARGE SCALE GENOMIC DNA]</scope>
    <source>
        <strain evidence="1 2">14802</strain>
    </source>
</reference>
<dbReference type="EMBL" id="JACGDE010000007">
    <property type="protein sequence ID" value="MBA6065522.1"/>
    <property type="molecule type" value="Genomic_DNA"/>
</dbReference>
<dbReference type="RefSeq" id="WP_096048485.1">
    <property type="nucleotide sequence ID" value="NZ_CP023299.1"/>
</dbReference>
<comment type="caution">
    <text evidence="1">The sequence shown here is derived from an EMBL/GenBank/DDBJ whole genome shotgun (WGS) entry which is preliminary data.</text>
</comment>
<evidence type="ECO:0000313" key="2">
    <source>
        <dbReference type="Proteomes" id="UP000541770"/>
    </source>
</evidence>
<dbReference type="GeneID" id="58767153"/>
<evidence type="ECO:0000313" key="1">
    <source>
        <dbReference type="EMBL" id="MBA6065522.1"/>
    </source>
</evidence>
<dbReference type="KEGG" id="pmol:CLJ08_05925"/>